<feature type="transmembrane region" description="Helical" evidence="7">
    <location>
        <begin position="503"/>
        <end position="522"/>
    </location>
</feature>
<dbReference type="SMART" id="SM01320">
    <property type="entry name" value="TRP_N"/>
    <property type="match status" value="1"/>
</dbReference>
<comment type="subcellular location">
    <subcellularLocation>
        <location evidence="1">Membrane</location>
        <topology evidence="1">Multi-pass membrane protein</topology>
    </subcellularLocation>
</comment>
<evidence type="ECO:0000259" key="9">
    <source>
        <dbReference type="SMART" id="SM01320"/>
    </source>
</evidence>
<feature type="transmembrane region" description="Helical" evidence="7">
    <location>
        <begin position="337"/>
        <end position="368"/>
    </location>
</feature>
<evidence type="ECO:0000313" key="11">
    <source>
        <dbReference type="Proteomes" id="UP001498421"/>
    </source>
</evidence>
<dbReference type="PANTHER" id="PTHR31145">
    <property type="entry name" value="INTEGRAL MEMBRANE PROTEIN (AFU_ORTHOLOGUE AFUA_7G01610)"/>
    <property type="match status" value="1"/>
</dbReference>
<keyword evidence="11" id="KW-1185">Reference proteome</keyword>
<sequence length="744" mass="81006">MTRFGSRWSAWKVVLAATALATGVLADNVLETSGFEDCGSVTGMEVTNLDIKYNAGTKKIDFNVAGSSDKERNVSAVLSVTAYGKDIYENKFNPCATLTFIPQLCPLPSGDFSANGSQDIPDEYASMVPSIAFKVPDISAEATLKLITLDTKTEVACVQAQVTNGKTIELKAITYLAVGILGAAFAVSGVSAASSALSGGSAGGSGLPSPSFTETVGWFQGMAMNGMLSVEYPLVYRSFTKNFAFSAGIIPWAALQTSIDDFRERTGGNLTLDSFKELVNSNTSSNGSLFKTKRALGAFANLSTRDAAETDLTKVEMSVSGISAYVQQLSVPKSNTFMMVLLIVAIVVAAIVVGILLVKVILEFWALFGSFPKSLAGFREHYWGSIARAVTSLILLLYGIWVLYCVFQFTQGDSWAASTLAAVTLAIFTGILAFFSWKIWSTARKLKNIEGDPKGLYQDKEIWVKYSLFYESYKKDYWWLFVPTIVYLFAKGCTLAVGDGHGMGQTIAQLVVEACMLGLLLWSRPFERKSGNVIGIAIQVVRVLSVVCILVFVEQFNIEQTTKTVAGLVLIVVQSTLTGLLVILIAWNAINVCVRENPHRKRRKEQEKARRDMDTLTPLDARNSLLLDRKQDSENINMFPMSTSLREKDSRKSLTRDHYSDAEEGYRTANLSASPPYQRTLAPLDGPEASHSLVQAAAPVGWENRTPSPEEMGRYDGFGSYGHSKQQSYGYGNGNGHGGGYRGF</sequence>
<dbReference type="EMBL" id="JAZAVK010000106">
    <property type="protein sequence ID" value="KAK7422630.1"/>
    <property type="molecule type" value="Genomic_DNA"/>
</dbReference>
<dbReference type="InterPro" id="IPR032800">
    <property type="entry name" value="TRP_N"/>
</dbReference>
<evidence type="ECO:0000256" key="4">
    <source>
        <dbReference type="ARBA" id="ARBA00022729"/>
    </source>
</evidence>
<dbReference type="Proteomes" id="UP001498421">
    <property type="component" value="Unassembled WGS sequence"/>
</dbReference>
<reference evidence="10 11" key="1">
    <citation type="journal article" date="2025" name="Microbiol. Resour. Announc.">
        <title>Draft genome sequences for Neonectria magnoliae and Neonectria punicea, canker pathogens of Liriodendron tulipifera and Acer saccharum in West Virginia.</title>
        <authorList>
            <person name="Petronek H.M."/>
            <person name="Kasson M.T."/>
            <person name="Metheny A.M."/>
            <person name="Stauder C.M."/>
            <person name="Lovett B."/>
            <person name="Lynch S.C."/>
            <person name="Garnas J.R."/>
            <person name="Kasson L.R."/>
            <person name="Stajich J.E."/>
        </authorList>
    </citation>
    <scope>NUCLEOTIDE SEQUENCE [LARGE SCALE GENOMIC DNA]</scope>
    <source>
        <strain evidence="10 11">NRRL 64651</strain>
    </source>
</reference>
<dbReference type="Pfam" id="PF06011">
    <property type="entry name" value="TRP"/>
    <property type="match status" value="1"/>
</dbReference>
<organism evidence="10 11">
    <name type="scientific">Neonectria magnoliae</name>
    <dbReference type="NCBI Taxonomy" id="2732573"/>
    <lineage>
        <taxon>Eukaryota</taxon>
        <taxon>Fungi</taxon>
        <taxon>Dikarya</taxon>
        <taxon>Ascomycota</taxon>
        <taxon>Pezizomycotina</taxon>
        <taxon>Sordariomycetes</taxon>
        <taxon>Hypocreomycetidae</taxon>
        <taxon>Hypocreales</taxon>
        <taxon>Nectriaceae</taxon>
        <taxon>Neonectria</taxon>
    </lineage>
</organism>
<comment type="caution">
    <text evidence="10">The sequence shown here is derived from an EMBL/GenBank/DDBJ whole genome shotgun (WGS) entry which is preliminary data.</text>
</comment>
<evidence type="ECO:0000256" key="1">
    <source>
        <dbReference type="ARBA" id="ARBA00004141"/>
    </source>
</evidence>
<feature type="transmembrane region" description="Helical" evidence="7">
    <location>
        <begin position="565"/>
        <end position="594"/>
    </location>
</feature>
<evidence type="ECO:0000313" key="10">
    <source>
        <dbReference type="EMBL" id="KAK7422630.1"/>
    </source>
</evidence>
<feature type="chain" id="PRO_5047443037" description="ML-like domain-containing protein" evidence="8">
    <location>
        <begin position="27"/>
        <end position="744"/>
    </location>
</feature>
<dbReference type="InterPro" id="IPR010308">
    <property type="entry name" value="TRP_C"/>
</dbReference>
<keyword evidence="4 8" id="KW-0732">Signal</keyword>
<gene>
    <name evidence="10" type="ORF">QQZ08_009436</name>
</gene>
<feature type="transmembrane region" description="Helical" evidence="7">
    <location>
        <begin position="477"/>
        <end position="497"/>
    </location>
</feature>
<feature type="transmembrane region" description="Helical" evidence="7">
    <location>
        <begin position="415"/>
        <end position="437"/>
    </location>
</feature>
<accession>A0ABR1HP45</accession>
<name>A0ABR1HP45_9HYPO</name>
<feature type="transmembrane region" description="Helical" evidence="7">
    <location>
        <begin position="534"/>
        <end position="553"/>
    </location>
</feature>
<evidence type="ECO:0000256" key="6">
    <source>
        <dbReference type="ARBA" id="ARBA00023136"/>
    </source>
</evidence>
<keyword evidence="6 7" id="KW-0472">Membrane</keyword>
<dbReference type="PANTHER" id="PTHR31145:SF5">
    <property type="entry name" value="DUF907 DOMAIN PROTEIN (AFU_ORTHOLOGUE AFUA_2G06100)"/>
    <property type="match status" value="1"/>
</dbReference>
<evidence type="ECO:0000256" key="5">
    <source>
        <dbReference type="ARBA" id="ARBA00022989"/>
    </source>
</evidence>
<evidence type="ECO:0000256" key="3">
    <source>
        <dbReference type="ARBA" id="ARBA00022692"/>
    </source>
</evidence>
<feature type="transmembrane region" description="Helical" evidence="7">
    <location>
        <begin position="389"/>
        <end position="409"/>
    </location>
</feature>
<comment type="similarity">
    <text evidence="2">Belongs to the transient receptor potential (TRP) ion channel family.</text>
</comment>
<evidence type="ECO:0000256" key="7">
    <source>
        <dbReference type="SAM" id="Phobius"/>
    </source>
</evidence>
<feature type="domain" description="ML-like" evidence="9">
    <location>
        <begin position="28"/>
        <end position="169"/>
    </location>
</feature>
<keyword evidence="3 7" id="KW-0812">Transmembrane</keyword>
<keyword evidence="5 7" id="KW-1133">Transmembrane helix</keyword>
<dbReference type="InterPro" id="IPR040241">
    <property type="entry name" value="TRP_Flc/Pkd2-like"/>
</dbReference>
<evidence type="ECO:0000256" key="8">
    <source>
        <dbReference type="SAM" id="SignalP"/>
    </source>
</evidence>
<evidence type="ECO:0000256" key="2">
    <source>
        <dbReference type="ARBA" id="ARBA00010642"/>
    </source>
</evidence>
<proteinExistence type="inferred from homology"/>
<feature type="signal peptide" evidence="8">
    <location>
        <begin position="1"/>
        <end position="26"/>
    </location>
</feature>
<dbReference type="Pfam" id="PF14558">
    <property type="entry name" value="TRP_N"/>
    <property type="match status" value="1"/>
</dbReference>
<protein>
    <recommendedName>
        <fullName evidence="9">ML-like domain-containing protein</fullName>
    </recommendedName>
</protein>